<feature type="domain" description="Calpain catalytic" evidence="15">
    <location>
        <begin position="45"/>
        <end position="343"/>
    </location>
</feature>
<dbReference type="GO" id="GO:0004198">
    <property type="term" value="F:calcium-dependent cysteine-type endopeptidase activity"/>
    <property type="evidence" value="ECO:0007669"/>
    <property type="project" value="UniProtKB-EC"/>
</dbReference>
<evidence type="ECO:0000256" key="14">
    <source>
        <dbReference type="PROSITE-ProRule" id="PRU00239"/>
    </source>
</evidence>
<keyword evidence="18" id="KW-1185">Reference proteome</keyword>
<dbReference type="InterPro" id="IPR022683">
    <property type="entry name" value="Calpain_III"/>
</dbReference>
<evidence type="ECO:0000256" key="4">
    <source>
        <dbReference type="ARBA" id="ARBA00007623"/>
    </source>
</evidence>
<evidence type="ECO:0000313" key="18">
    <source>
        <dbReference type="Proteomes" id="UP000579812"/>
    </source>
</evidence>
<dbReference type="Pfam" id="PF13833">
    <property type="entry name" value="EF-hand_8"/>
    <property type="match status" value="1"/>
</dbReference>
<comment type="similarity">
    <text evidence="4">Belongs to the peptidase C2 family.</text>
</comment>
<organism evidence="17 18">
    <name type="scientific">Onychostoma macrolepis</name>
    <dbReference type="NCBI Taxonomy" id="369639"/>
    <lineage>
        <taxon>Eukaryota</taxon>
        <taxon>Metazoa</taxon>
        <taxon>Chordata</taxon>
        <taxon>Craniata</taxon>
        <taxon>Vertebrata</taxon>
        <taxon>Euteleostomi</taxon>
        <taxon>Actinopterygii</taxon>
        <taxon>Neopterygii</taxon>
        <taxon>Teleostei</taxon>
        <taxon>Ostariophysi</taxon>
        <taxon>Cypriniformes</taxon>
        <taxon>Cyprinidae</taxon>
        <taxon>Acrossocheilinae</taxon>
        <taxon>Onychostoma</taxon>
    </lineage>
</organism>
<dbReference type="AlphaFoldDB" id="A0A7J6BSG2"/>
<proteinExistence type="inferred from homology"/>
<dbReference type="FunFam" id="1.10.238.10:FF:000099">
    <property type="entry name" value="calpain-2 catalytic subunit"/>
    <property type="match status" value="1"/>
</dbReference>
<dbReference type="InterPro" id="IPR022684">
    <property type="entry name" value="Calpain_cysteine_protease"/>
</dbReference>
<evidence type="ECO:0000256" key="9">
    <source>
        <dbReference type="ARBA" id="ARBA00022737"/>
    </source>
</evidence>
<dbReference type="PROSITE" id="PS00018">
    <property type="entry name" value="EF_HAND_1"/>
    <property type="match status" value="1"/>
</dbReference>
<dbReference type="Gene3D" id="2.60.120.380">
    <property type="match status" value="1"/>
</dbReference>
<dbReference type="EMBL" id="JAAMOB010000022">
    <property type="protein sequence ID" value="KAF4097814.1"/>
    <property type="molecule type" value="Genomic_DNA"/>
</dbReference>
<keyword evidence="9" id="KW-0677">Repeat</keyword>
<dbReference type="PROSITE" id="PS00139">
    <property type="entry name" value="THIOL_PROTEASE_CYS"/>
    <property type="match status" value="1"/>
</dbReference>
<dbReference type="InterPro" id="IPR001300">
    <property type="entry name" value="Peptidase_C2_calpain_cat"/>
</dbReference>
<dbReference type="SUPFAM" id="SSF47473">
    <property type="entry name" value="EF-hand"/>
    <property type="match status" value="1"/>
</dbReference>
<name>A0A7J6BSG2_9TELE</name>
<gene>
    <name evidence="17" type="ORF">G5714_021822</name>
</gene>
<dbReference type="InterPro" id="IPR033883">
    <property type="entry name" value="C2_III"/>
</dbReference>
<dbReference type="GO" id="GO:0006508">
    <property type="term" value="P:proteolysis"/>
    <property type="evidence" value="ECO:0007669"/>
    <property type="project" value="UniProtKB-KW"/>
</dbReference>
<dbReference type="SMART" id="SM00054">
    <property type="entry name" value="EFh"/>
    <property type="match status" value="2"/>
</dbReference>
<feature type="domain" description="EF-hand" evidence="16">
    <location>
        <begin position="601"/>
        <end position="636"/>
    </location>
</feature>
<evidence type="ECO:0000256" key="10">
    <source>
        <dbReference type="ARBA" id="ARBA00022801"/>
    </source>
</evidence>
<feature type="active site" evidence="13 14">
    <location>
        <position position="105"/>
    </location>
</feature>
<dbReference type="SMART" id="SM00720">
    <property type="entry name" value="calpain_III"/>
    <property type="match status" value="1"/>
</dbReference>
<evidence type="ECO:0000256" key="7">
    <source>
        <dbReference type="ARBA" id="ARBA00022670"/>
    </source>
</evidence>
<evidence type="ECO:0000313" key="17">
    <source>
        <dbReference type="EMBL" id="KAF4097814.1"/>
    </source>
</evidence>
<protein>
    <recommendedName>
        <fullName evidence="5">calpain-2</fullName>
        <ecNumber evidence="5">3.4.22.53</ecNumber>
    </recommendedName>
</protein>
<evidence type="ECO:0000256" key="8">
    <source>
        <dbReference type="ARBA" id="ARBA00022723"/>
    </source>
</evidence>
<dbReference type="SUPFAM" id="SSF49758">
    <property type="entry name" value="Calpain large subunit, middle domain (domain III)"/>
    <property type="match status" value="1"/>
</dbReference>
<evidence type="ECO:0000256" key="5">
    <source>
        <dbReference type="ARBA" id="ARBA00012481"/>
    </source>
</evidence>
<dbReference type="GO" id="GO:0005509">
    <property type="term" value="F:calcium ion binding"/>
    <property type="evidence" value="ECO:0007669"/>
    <property type="project" value="InterPro"/>
</dbReference>
<dbReference type="OrthoDB" id="424753at2759"/>
<dbReference type="InterPro" id="IPR000169">
    <property type="entry name" value="Pept_cys_AS"/>
</dbReference>
<keyword evidence="6" id="KW-0963">Cytoplasm</keyword>
<dbReference type="Pfam" id="PF00648">
    <property type="entry name" value="Peptidase_C2"/>
    <property type="match status" value="1"/>
</dbReference>
<dbReference type="PANTHER" id="PTHR10183:SF409">
    <property type="entry name" value="CALPAIN-8"/>
    <property type="match status" value="1"/>
</dbReference>
<dbReference type="Proteomes" id="UP000579812">
    <property type="component" value="Unassembled WGS sequence"/>
</dbReference>
<comment type="caution">
    <text evidence="17">The sequence shown here is derived from an EMBL/GenBank/DDBJ whole genome shotgun (WGS) entry which is preliminary data.</text>
</comment>
<dbReference type="Pfam" id="PF01067">
    <property type="entry name" value="Calpain_III"/>
    <property type="match status" value="1"/>
</dbReference>
<comment type="subcellular location">
    <subcellularLocation>
        <location evidence="3">Cytoplasm</location>
    </subcellularLocation>
</comment>
<evidence type="ECO:0000259" key="16">
    <source>
        <dbReference type="PROSITE" id="PS50222"/>
    </source>
</evidence>
<dbReference type="InterPro" id="IPR018247">
    <property type="entry name" value="EF_Hand_1_Ca_BS"/>
</dbReference>
<evidence type="ECO:0000256" key="13">
    <source>
        <dbReference type="PIRSR" id="PIRSR622684-1"/>
    </source>
</evidence>
<evidence type="ECO:0000259" key="15">
    <source>
        <dbReference type="PROSITE" id="PS50203"/>
    </source>
</evidence>
<evidence type="ECO:0000256" key="3">
    <source>
        <dbReference type="ARBA" id="ARBA00004496"/>
    </source>
</evidence>
<dbReference type="InterPro" id="IPR002048">
    <property type="entry name" value="EF_hand_dom"/>
</dbReference>
<evidence type="ECO:0000256" key="1">
    <source>
        <dbReference type="ARBA" id="ARBA00001223"/>
    </source>
</evidence>
<dbReference type="PROSITE" id="PS50222">
    <property type="entry name" value="EF_HAND_2"/>
    <property type="match status" value="1"/>
</dbReference>
<dbReference type="EC" id="3.4.22.53" evidence="5"/>
<dbReference type="PRINTS" id="PR00704">
    <property type="entry name" value="CALPAIN"/>
</dbReference>
<evidence type="ECO:0000256" key="2">
    <source>
        <dbReference type="ARBA" id="ARBA00001913"/>
    </source>
</evidence>
<dbReference type="InterPro" id="IPR022682">
    <property type="entry name" value="Calpain_domain_III"/>
</dbReference>
<dbReference type="GO" id="GO:0005737">
    <property type="term" value="C:cytoplasm"/>
    <property type="evidence" value="ECO:0007669"/>
    <property type="project" value="UniProtKB-SubCell"/>
</dbReference>
<dbReference type="SMART" id="SM00230">
    <property type="entry name" value="CysPc"/>
    <property type="match status" value="1"/>
</dbReference>
<keyword evidence="12" id="KW-0106">Calcium</keyword>
<accession>A0A7J6BSG2</accession>
<comment type="cofactor">
    <cofactor evidence="2">
        <name>Ca(2+)</name>
        <dbReference type="ChEBI" id="CHEBI:29108"/>
    </cofactor>
</comment>
<keyword evidence="8" id="KW-0479">Metal-binding</keyword>
<dbReference type="CDD" id="cd00044">
    <property type="entry name" value="CysPc"/>
    <property type="match status" value="1"/>
</dbReference>
<dbReference type="CDD" id="cd00214">
    <property type="entry name" value="Calpain_III"/>
    <property type="match status" value="1"/>
</dbReference>
<keyword evidence="7 14" id="KW-0645">Protease</keyword>
<dbReference type="InterPro" id="IPR036213">
    <property type="entry name" value="Calpain_III_sf"/>
</dbReference>
<dbReference type="InterPro" id="IPR011992">
    <property type="entry name" value="EF-hand-dom_pair"/>
</dbReference>
<dbReference type="FunFam" id="2.60.120.380:FF:000001">
    <property type="entry name" value="Calpain-1 catalytic subunit"/>
    <property type="match status" value="1"/>
</dbReference>
<feature type="active site" evidence="13 14">
    <location>
        <position position="261"/>
    </location>
</feature>
<evidence type="ECO:0000256" key="11">
    <source>
        <dbReference type="ARBA" id="ARBA00022807"/>
    </source>
</evidence>
<feature type="active site" evidence="13 14">
    <location>
        <position position="285"/>
    </location>
</feature>
<reference evidence="17 18" key="1">
    <citation type="submission" date="2020-04" db="EMBL/GenBank/DDBJ databases">
        <title>Chromosome-level genome assembly of a cyprinid fish Onychostoma macrolepis by integration of Nanopore Sequencing, Bionano and Hi-C technology.</title>
        <authorList>
            <person name="Wang D."/>
        </authorList>
    </citation>
    <scope>NUCLEOTIDE SEQUENCE [LARGE SCALE GENOMIC DNA]</scope>
    <source>
        <strain evidence="17">SWU-2019</strain>
        <tissue evidence="17">Muscle</tissue>
    </source>
</reference>
<sequence>MSNTAKVLSRRQDRGEGVGTYKKAIPFNKQDYQSLKKWCLANGTLFCDPTFPAESNSLGYNELGQQSSKTSGVQWKRPKELCSSPQFIMDGATRTDICQGALGDCWLLAAIASLTLNNEFLERVVPHGQSFTENYAGIFHFQFWQYGEWVDVVIDDRLPTRNGKLLFVHSAERSEFWSALLEKAYAKVNGSYEALTGGHSTEGFEDFTGGVAERYKLSKAPPYLFKLMQKALKLRSLMGCSISSSSQETETKTSLKLVKGHAYSVTGAEEVHFYGRPVQLVRMRNPWGKVEWTGPWSDNSKEWNSIQPEEKAKLVYSAEDGEFWMAYSDFIQQFSKLEICNLTPDALSSDTVSRWNYSQFEGDWRVGSTAGGCSNYKDTFCSNPQYVIKLEEEDDDPHDGEDGCTILVGLMQKDFRKDKRFGRDPNSIGFTIYKVPDEFKGRNNIHLGPEVLLRQRSIAGSNTFINLREVSERFKLPPGEYVIIPSTFEPHHKGSFILRVFTEKEAAASLMDTEISADVEKQYISESDVDPHFKELFNQIAGNDSEVSVFELQKILDSVISKRTDVKTDGFNMETCRHIISLLDRDGSGKLGLVEFHILWIKIQKYLEAFKKHDTDSSGTMSSHEMRDAVKEAGFQLNNDVLQVIISRYANQQYAIDFDSFVGCLIYLEMLFKIFETFNKKNTGKIELDVLQWLCLALS</sequence>
<comment type="catalytic activity">
    <reaction evidence="1">
        <text>Broad endopeptidase specificity.</text>
        <dbReference type="EC" id="3.4.22.53"/>
    </reaction>
</comment>
<keyword evidence="10 14" id="KW-0378">Hydrolase</keyword>
<evidence type="ECO:0000256" key="6">
    <source>
        <dbReference type="ARBA" id="ARBA00022490"/>
    </source>
</evidence>
<dbReference type="PROSITE" id="PS50203">
    <property type="entry name" value="CALPAIN_CAT"/>
    <property type="match status" value="1"/>
</dbReference>
<dbReference type="SUPFAM" id="SSF54001">
    <property type="entry name" value="Cysteine proteinases"/>
    <property type="match status" value="1"/>
</dbReference>
<dbReference type="PANTHER" id="PTHR10183">
    <property type="entry name" value="CALPAIN"/>
    <property type="match status" value="1"/>
</dbReference>
<dbReference type="Gene3D" id="3.90.70.10">
    <property type="entry name" value="Cysteine proteinases"/>
    <property type="match status" value="1"/>
</dbReference>
<keyword evidence="11 14" id="KW-0788">Thiol protease</keyword>
<dbReference type="FunFam" id="3.90.70.10:FF:000001">
    <property type="entry name" value="Calpain-1 catalytic subunit"/>
    <property type="match status" value="1"/>
</dbReference>
<dbReference type="InterPro" id="IPR038765">
    <property type="entry name" value="Papain-like_cys_pep_sf"/>
</dbReference>
<evidence type="ECO:0000256" key="12">
    <source>
        <dbReference type="ARBA" id="ARBA00022837"/>
    </source>
</evidence>
<dbReference type="Gene3D" id="1.10.238.10">
    <property type="entry name" value="EF-hand"/>
    <property type="match status" value="1"/>
</dbReference>